<dbReference type="Proteomes" id="UP000510746">
    <property type="component" value="Chromosome"/>
</dbReference>
<accession>A0A7H9FEV7</accession>
<organism evidence="1 2">
    <name type="scientific">Streptococcus oralis subsp. oralis</name>
    <dbReference type="NCBI Taxonomy" id="1891914"/>
    <lineage>
        <taxon>Bacteria</taxon>
        <taxon>Bacillati</taxon>
        <taxon>Bacillota</taxon>
        <taxon>Bacilli</taxon>
        <taxon>Lactobacillales</taxon>
        <taxon>Streptococcaceae</taxon>
        <taxon>Streptococcus</taxon>
    </lineage>
</organism>
<sequence length="394" mass="45235">MNNINLLLGIQGSRRISNILLTKNGKKYFQFINRTNFLNDVVIKNIIDFLNTVRTTRLKLPIILNIGKVTVADKLSYIVLECLVYEMLNLGYSVTVKLITDSTIDTKGIEHSPLMVLNELSNIFSPNKQCRENTFKKEFNFISRRTVKYRRLVSPKSNSYLSKLTSDLILFLSNQFEFSDNFRRIQYDEIMVTKLANTIGELVGNATEHGEGDCLLDIDITHDFTHSQKQGKKFGAVNIAVLNFSNTNFGDKVKNKILNTDLSKSIRYQKIKVAYDTHQSYFNDCYNEEHFWNLASIQDKISGRLENYNNGGKGMTDLIKSIQNFTHEDYCYMMSGKEILNFKKELLKQDSDGFIGFNKDSFLQSVPETMTLGISKVFLPGVAYNLNFILEEVH</sequence>
<dbReference type="EMBL" id="CP054135">
    <property type="protein sequence ID" value="QLL96972.1"/>
    <property type="molecule type" value="Genomic_DNA"/>
</dbReference>
<name>A0A7H9FEV7_STROR</name>
<dbReference type="AlphaFoldDB" id="A0A7H9FEV7"/>
<reference evidence="1 2" key="1">
    <citation type="submission" date="2020-05" db="EMBL/GenBank/DDBJ databases">
        <title>A novel sialic acid binding adhesin present in multiple species contributes to the pathogenesis of Infective endocarditis.</title>
        <authorList>
            <person name="Gaytan M.O."/>
            <person name="Singh A.K."/>
            <person name="Woodiga S.A."/>
            <person name="Patel S.A."/>
            <person name="Ann S.-S."/>
            <person name="Vera Ponce de Leon A."/>
            <person name="McGrath S."/>
            <person name="Miller A."/>
            <person name="Bush J."/>
            <person name="van der Linden M."/>
            <person name="Magrini V."/>
            <person name="Wilson R.K."/>
            <person name="Kitten T."/>
            <person name="King S.J."/>
        </authorList>
    </citation>
    <scope>NUCLEOTIDE SEQUENCE [LARGE SCALE GENOMIC DNA]</scope>
    <source>
        <strain evidence="1 2">ATCC 10557</strain>
    </source>
</reference>
<protein>
    <submittedName>
        <fullName evidence="1">Uncharacterized protein</fullName>
    </submittedName>
</protein>
<evidence type="ECO:0000313" key="2">
    <source>
        <dbReference type="Proteomes" id="UP000510746"/>
    </source>
</evidence>
<proteinExistence type="predicted"/>
<gene>
    <name evidence="1" type="ORF">HRJ33_07235</name>
</gene>
<evidence type="ECO:0000313" key="1">
    <source>
        <dbReference type="EMBL" id="QLL96972.1"/>
    </source>
</evidence>
<dbReference type="RefSeq" id="WP_001059779.1">
    <property type="nucleotide sequence ID" value="NZ_CP054135.1"/>
</dbReference>